<dbReference type="EMBL" id="JAVDVY010000001">
    <property type="protein sequence ID" value="MDR7134088.1"/>
    <property type="molecule type" value="Genomic_DNA"/>
</dbReference>
<comment type="caution">
    <text evidence="3">The sequence shown here is derived from an EMBL/GenBank/DDBJ whole genome shotgun (WGS) entry which is preliminary data.</text>
</comment>
<organism evidence="3 4">
    <name type="scientific">Lysobacter niastensis</name>
    <dbReference type="NCBI Taxonomy" id="380629"/>
    <lineage>
        <taxon>Bacteria</taxon>
        <taxon>Pseudomonadati</taxon>
        <taxon>Pseudomonadota</taxon>
        <taxon>Gammaproteobacteria</taxon>
        <taxon>Lysobacterales</taxon>
        <taxon>Lysobacteraceae</taxon>
        <taxon>Lysobacter</taxon>
    </lineage>
</organism>
<feature type="transmembrane region" description="Helical" evidence="1">
    <location>
        <begin position="7"/>
        <end position="30"/>
    </location>
</feature>
<protein>
    <recommendedName>
        <fullName evidence="2">DUF6868 domain-containing protein</fullName>
    </recommendedName>
</protein>
<feature type="transmembrane region" description="Helical" evidence="1">
    <location>
        <begin position="50"/>
        <end position="77"/>
    </location>
</feature>
<dbReference type="Pfam" id="PF21742">
    <property type="entry name" value="DUF6868"/>
    <property type="match status" value="1"/>
</dbReference>
<keyword evidence="1" id="KW-0472">Membrane</keyword>
<evidence type="ECO:0000313" key="4">
    <source>
        <dbReference type="Proteomes" id="UP001251524"/>
    </source>
</evidence>
<feature type="domain" description="DUF6868" evidence="2">
    <location>
        <begin position="2"/>
        <end position="77"/>
    </location>
</feature>
<accession>A0ABU1W931</accession>
<dbReference type="InterPro" id="IPR049220">
    <property type="entry name" value="DUF6868"/>
</dbReference>
<evidence type="ECO:0000259" key="2">
    <source>
        <dbReference type="Pfam" id="PF21742"/>
    </source>
</evidence>
<keyword evidence="1" id="KW-0812">Transmembrane</keyword>
<dbReference type="RefSeq" id="WP_310059775.1">
    <property type="nucleotide sequence ID" value="NZ_JAVDVY010000001.1"/>
</dbReference>
<reference evidence="3 4" key="1">
    <citation type="submission" date="2023-07" db="EMBL/GenBank/DDBJ databases">
        <title>Sorghum-associated microbial communities from plants grown in Nebraska, USA.</title>
        <authorList>
            <person name="Schachtman D."/>
        </authorList>
    </citation>
    <scope>NUCLEOTIDE SEQUENCE [LARGE SCALE GENOMIC DNA]</scope>
    <source>
        <strain evidence="3 4">BE198</strain>
    </source>
</reference>
<sequence length="78" mass="9151">MNEIKDFLLWCLGLNYAILFIWFLAFVFARDWMYAVHGRWFKLSAETFDAIHYSGMAVYKIGILLFNLVPLAAIFLIP</sequence>
<gene>
    <name evidence="3" type="ORF">J2X06_001272</name>
</gene>
<evidence type="ECO:0000256" key="1">
    <source>
        <dbReference type="SAM" id="Phobius"/>
    </source>
</evidence>
<evidence type="ECO:0000313" key="3">
    <source>
        <dbReference type="EMBL" id="MDR7134088.1"/>
    </source>
</evidence>
<proteinExistence type="predicted"/>
<keyword evidence="4" id="KW-1185">Reference proteome</keyword>
<dbReference type="Proteomes" id="UP001251524">
    <property type="component" value="Unassembled WGS sequence"/>
</dbReference>
<keyword evidence="1" id="KW-1133">Transmembrane helix</keyword>
<name>A0ABU1W931_9GAMM</name>